<dbReference type="PANTHER" id="PTHR14269:SF62">
    <property type="entry name" value="CDP-DIACYLGLYCEROL--GLYCEROL-3-PHOSPHATE 3-PHOSPHATIDYLTRANSFERASE 1, CHLOROPLASTIC"/>
    <property type="match status" value="1"/>
</dbReference>
<dbReference type="PROSITE" id="PS00379">
    <property type="entry name" value="CDP_ALCOHOL_P_TRANSF"/>
    <property type="match status" value="1"/>
</dbReference>
<keyword evidence="6 12" id="KW-1133">Transmembrane helix</keyword>
<sequence length="204" mass="21385">MDDARQADDARPATGRPDWATIPNAVTLLRFLLLAPVCWMLADGGPDPLDVILLLVWASTDWVDGLLARALDQTSRSGAILDPIADRIGLAAIVLTLALIGLLPWLALALIVLADVAMVVLATGAALGGRIAVSLLGKVRTVVLMSAVFAITAASAWAPGLVPAAQTLLWIGVGMHVLTAVDYVIRARLTLRAAPEPAEPPSRR</sequence>
<dbReference type="PANTHER" id="PTHR14269">
    <property type="entry name" value="CDP-DIACYLGLYCEROL--GLYCEROL-3-PHOSPHATE 3-PHOSPHATIDYLTRANSFERASE-RELATED"/>
    <property type="match status" value="1"/>
</dbReference>
<comment type="caution">
    <text evidence="13">The sequence shown here is derived from an EMBL/GenBank/DDBJ whole genome shotgun (WGS) entry which is preliminary data.</text>
</comment>
<feature type="transmembrane region" description="Helical" evidence="12">
    <location>
        <begin position="117"/>
        <end position="136"/>
    </location>
</feature>
<evidence type="ECO:0000256" key="10">
    <source>
        <dbReference type="ARBA" id="ARBA00023264"/>
    </source>
</evidence>
<reference evidence="13" key="2">
    <citation type="submission" date="2021-04" db="EMBL/GenBank/DDBJ databases">
        <authorList>
            <person name="Gilroy R."/>
        </authorList>
    </citation>
    <scope>NUCLEOTIDE SEQUENCE</scope>
    <source>
        <strain evidence="13">ChiHjej13B12-24818</strain>
    </source>
</reference>
<evidence type="ECO:0000256" key="8">
    <source>
        <dbReference type="ARBA" id="ARBA00023136"/>
    </source>
</evidence>
<evidence type="ECO:0000256" key="1">
    <source>
        <dbReference type="ARBA" id="ARBA00004141"/>
    </source>
</evidence>
<keyword evidence="4 11" id="KW-0808">Transferase</keyword>
<keyword evidence="7" id="KW-0443">Lipid metabolism</keyword>
<evidence type="ECO:0000256" key="9">
    <source>
        <dbReference type="ARBA" id="ARBA00023209"/>
    </source>
</evidence>
<gene>
    <name evidence="13" type="ORF">H9786_03585</name>
</gene>
<evidence type="ECO:0000313" key="14">
    <source>
        <dbReference type="Proteomes" id="UP000823823"/>
    </source>
</evidence>
<dbReference type="GO" id="GO:0008444">
    <property type="term" value="F:CDP-diacylglycerol-glycerol-3-phosphate 3-phosphatidyltransferase activity"/>
    <property type="evidence" value="ECO:0007669"/>
    <property type="project" value="InterPro"/>
</dbReference>
<reference evidence="13" key="1">
    <citation type="journal article" date="2021" name="PeerJ">
        <title>Extensive microbial diversity within the chicken gut microbiome revealed by metagenomics and culture.</title>
        <authorList>
            <person name="Gilroy R."/>
            <person name="Ravi A."/>
            <person name="Getino M."/>
            <person name="Pursley I."/>
            <person name="Horton D.L."/>
            <person name="Alikhan N.F."/>
            <person name="Baker D."/>
            <person name="Gharbi K."/>
            <person name="Hall N."/>
            <person name="Watson M."/>
            <person name="Adriaenssens E.M."/>
            <person name="Foster-Nyarko E."/>
            <person name="Jarju S."/>
            <person name="Secka A."/>
            <person name="Antonio M."/>
            <person name="Oren A."/>
            <person name="Chaudhuri R.R."/>
            <person name="La Ragione R."/>
            <person name="Hildebrand F."/>
            <person name="Pallen M.J."/>
        </authorList>
    </citation>
    <scope>NUCLEOTIDE SEQUENCE</scope>
    <source>
        <strain evidence="13">ChiHjej13B12-24818</strain>
    </source>
</reference>
<dbReference type="InterPro" id="IPR004570">
    <property type="entry name" value="Phosphatidylglycerol_P_synth"/>
</dbReference>
<dbReference type="PIRSF" id="PIRSF000847">
    <property type="entry name" value="Phos_ph_gly_syn"/>
    <property type="match status" value="1"/>
</dbReference>
<dbReference type="InterPro" id="IPR048254">
    <property type="entry name" value="CDP_ALCOHOL_P_TRANSF_CS"/>
</dbReference>
<evidence type="ECO:0000256" key="11">
    <source>
        <dbReference type="RuleBase" id="RU003750"/>
    </source>
</evidence>
<feature type="transmembrane region" description="Helical" evidence="12">
    <location>
        <begin position="168"/>
        <end position="185"/>
    </location>
</feature>
<name>A0A9D2RNJ2_9MICO</name>
<keyword evidence="3" id="KW-0444">Lipid biosynthesis</keyword>
<protein>
    <submittedName>
        <fullName evidence="13">CDP-alcohol phosphatidyltransferase family protein</fullName>
    </submittedName>
</protein>
<keyword evidence="10" id="KW-1208">Phospholipid metabolism</keyword>
<proteinExistence type="inferred from homology"/>
<evidence type="ECO:0000256" key="4">
    <source>
        <dbReference type="ARBA" id="ARBA00022679"/>
    </source>
</evidence>
<keyword evidence="8 12" id="KW-0472">Membrane</keyword>
<dbReference type="Gene3D" id="1.20.120.1760">
    <property type="match status" value="1"/>
</dbReference>
<evidence type="ECO:0000256" key="6">
    <source>
        <dbReference type="ARBA" id="ARBA00022989"/>
    </source>
</evidence>
<organism evidence="13 14">
    <name type="scientific">Candidatus Brachybacterium merdavium</name>
    <dbReference type="NCBI Taxonomy" id="2838513"/>
    <lineage>
        <taxon>Bacteria</taxon>
        <taxon>Bacillati</taxon>
        <taxon>Actinomycetota</taxon>
        <taxon>Actinomycetes</taxon>
        <taxon>Micrococcales</taxon>
        <taxon>Dermabacteraceae</taxon>
        <taxon>Brachybacterium</taxon>
    </lineage>
</organism>
<evidence type="ECO:0000256" key="7">
    <source>
        <dbReference type="ARBA" id="ARBA00023098"/>
    </source>
</evidence>
<comment type="similarity">
    <text evidence="2 11">Belongs to the CDP-alcohol phosphatidyltransferase class-I family.</text>
</comment>
<accession>A0A9D2RNJ2</accession>
<dbReference type="Proteomes" id="UP000823823">
    <property type="component" value="Unassembled WGS sequence"/>
</dbReference>
<evidence type="ECO:0000256" key="3">
    <source>
        <dbReference type="ARBA" id="ARBA00022516"/>
    </source>
</evidence>
<evidence type="ECO:0000313" key="13">
    <source>
        <dbReference type="EMBL" id="HJB09606.1"/>
    </source>
</evidence>
<dbReference type="EMBL" id="DWZH01000027">
    <property type="protein sequence ID" value="HJB09606.1"/>
    <property type="molecule type" value="Genomic_DNA"/>
</dbReference>
<dbReference type="Pfam" id="PF01066">
    <property type="entry name" value="CDP-OH_P_transf"/>
    <property type="match status" value="1"/>
</dbReference>
<dbReference type="GO" id="GO:0016020">
    <property type="term" value="C:membrane"/>
    <property type="evidence" value="ECO:0007669"/>
    <property type="project" value="UniProtKB-SubCell"/>
</dbReference>
<feature type="transmembrane region" description="Helical" evidence="12">
    <location>
        <begin position="88"/>
        <end position="111"/>
    </location>
</feature>
<feature type="transmembrane region" description="Helical" evidence="12">
    <location>
        <begin position="143"/>
        <end position="162"/>
    </location>
</feature>
<dbReference type="InterPro" id="IPR050324">
    <property type="entry name" value="CDP-alcohol_PTase-I"/>
</dbReference>
<dbReference type="AlphaFoldDB" id="A0A9D2RNJ2"/>
<evidence type="ECO:0000256" key="12">
    <source>
        <dbReference type="SAM" id="Phobius"/>
    </source>
</evidence>
<dbReference type="InterPro" id="IPR043130">
    <property type="entry name" value="CDP-OH_PTrfase_TM_dom"/>
</dbReference>
<evidence type="ECO:0000256" key="2">
    <source>
        <dbReference type="ARBA" id="ARBA00010441"/>
    </source>
</evidence>
<comment type="subcellular location">
    <subcellularLocation>
        <location evidence="1">Membrane</location>
        <topology evidence="1">Multi-pass membrane protein</topology>
    </subcellularLocation>
</comment>
<evidence type="ECO:0000256" key="5">
    <source>
        <dbReference type="ARBA" id="ARBA00022692"/>
    </source>
</evidence>
<keyword evidence="5 12" id="KW-0812">Transmembrane</keyword>
<keyword evidence="9" id="KW-0594">Phospholipid biosynthesis</keyword>
<dbReference type="InterPro" id="IPR000462">
    <property type="entry name" value="CDP-OH_P_trans"/>
</dbReference>
<dbReference type="GO" id="GO:0046474">
    <property type="term" value="P:glycerophospholipid biosynthetic process"/>
    <property type="evidence" value="ECO:0007669"/>
    <property type="project" value="TreeGrafter"/>
</dbReference>